<keyword evidence="2" id="KW-1185">Reference proteome</keyword>
<dbReference type="AlphaFoldDB" id="A0A8K1CAU8"/>
<accession>A0A8K1CAU8</accession>
<sequence>MLAEVERDVLRIALNHQTNAALRWERMIIRELQSPLPPSVALPRVNVLWLLQGQFLHDIEAAYPMTDSVINKVHWCDKGAAISLASDGQVCVEFLSRVWSPLELREATKTSWKCMYDVWRPPTHKMIDFTSSENWLSMQFYRMLLFKGQEIRLCVSTVIQRFVEVNREVRVWRSMVTVGTVGIGEWEGIFADETGWSICTRSEIGGTSSQICTRITPVSLIPKHPKLEDFIYLLGGMSDSDFSLIDEAIESATLDKSVTVLSSAAVV</sequence>
<gene>
    <name evidence="1" type="ORF">Poli38472_004985</name>
</gene>
<dbReference type="EMBL" id="SPLM01000109">
    <property type="protein sequence ID" value="TMW59916.1"/>
    <property type="molecule type" value="Genomic_DNA"/>
</dbReference>
<organism evidence="1 2">
    <name type="scientific">Pythium oligandrum</name>
    <name type="common">Mycoparasitic fungus</name>
    <dbReference type="NCBI Taxonomy" id="41045"/>
    <lineage>
        <taxon>Eukaryota</taxon>
        <taxon>Sar</taxon>
        <taxon>Stramenopiles</taxon>
        <taxon>Oomycota</taxon>
        <taxon>Peronosporomycetes</taxon>
        <taxon>Pythiales</taxon>
        <taxon>Pythiaceae</taxon>
        <taxon>Pythium</taxon>
    </lineage>
</organism>
<dbReference type="Proteomes" id="UP000794436">
    <property type="component" value="Unassembled WGS sequence"/>
</dbReference>
<evidence type="ECO:0000313" key="1">
    <source>
        <dbReference type="EMBL" id="TMW59916.1"/>
    </source>
</evidence>
<reference evidence="1" key="1">
    <citation type="submission" date="2019-03" db="EMBL/GenBank/DDBJ databases">
        <title>Long read genome sequence of the mycoparasitic Pythium oligandrum ATCC 38472 isolated from sugarbeet rhizosphere.</title>
        <authorList>
            <person name="Gaulin E."/>
        </authorList>
    </citation>
    <scope>NUCLEOTIDE SEQUENCE</scope>
    <source>
        <strain evidence="1">ATCC 38472_TT</strain>
    </source>
</reference>
<protein>
    <submittedName>
        <fullName evidence="1">Uncharacterized protein</fullName>
    </submittedName>
</protein>
<proteinExistence type="predicted"/>
<name>A0A8K1CAU8_PYTOL</name>
<comment type="caution">
    <text evidence="1">The sequence shown here is derived from an EMBL/GenBank/DDBJ whole genome shotgun (WGS) entry which is preliminary data.</text>
</comment>
<evidence type="ECO:0000313" key="2">
    <source>
        <dbReference type="Proteomes" id="UP000794436"/>
    </source>
</evidence>